<sequence>METPKTVSMCTPEKAQGTHVFDVFGYSLHRGVGVGRCINSGIFSVGGHDWAIRFYPDGFNGSSKDYISVFLELMSKGALVRASCDIRLVNQTTGLSSSVYQIAPRVFCPSDSSRLAPQDGDFKRRSELEASAYLRDDHLRIECMVTVMKEPRVSEPKSFPRIKVPPSDITAHLGKLLETEKGADVTFSVGGETFAAHKVILATRSPVFSAELYGPMKENGTQVITIKDMQPAVFKALLHFIYTDSLPAVDDIEGDDRSEMIRHLLVAADRYAMDRLKLVCQSTLCEGLDMQTVVTTLALADQHHCNMLKDACIEFISSSAIEDIMATQGFVDLKRNCPSVLVDALVKMSIIRKT</sequence>
<comment type="pathway">
    <text evidence="1">Protein modification; protein ubiquitination.</text>
</comment>
<dbReference type="InterPro" id="IPR045005">
    <property type="entry name" value="BPM1-6"/>
</dbReference>
<dbReference type="InterPro" id="IPR000210">
    <property type="entry name" value="BTB/POZ_dom"/>
</dbReference>
<evidence type="ECO:0000259" key="4">
    <source>
        <dbReference type="PROSITE" id="PS50144"/>
    </source>
</evidence>
<dbReference type="GO" id="GO:0016567">
    <property type="term" value="P:protein ubiquitination"/>
    <property type="evidence" value="ECO:0007669"/>
    <property type="project" value="InterPro"/>
</dbReference>
<dbReference type="AlphaFoldDB" id="A0A0A9FVT4"/>
<dbReference type="Gene3D" id="3.30.710.10">
    <property type="entry name" value="Potassium Channel Kv1.1, Chain A"/>
    <property type="match status" value="1"/>
</dbReference>
<dbReference type="SMART" id="SM00225">
    <property type="entry name" value="BTB"/>
    <property type="match status" value="1"/>
</dbReference>
<dbReference type="SUPFAM" id="SSF54695">
    <property type="entry name" value="POZ domain"/>
    <property type="match status" value="1"/>
</dbReference>
<evidence type="ECO:0000256" key="1">
    <source>
        <dbReference type="ARBA" id="ARBA00004906"/>
    </source>
</evidence>
<dbReference type="InterPro" id="IPR011333">
    <property type="entry name" value="SKP1/BTB/POZ_sf"/>
</dbReference>
<reference evidence="5" key="1">
    <citation type="submission" date="2014-09" db="EMBL/GenBank/DDBJ databases">
        <authorList>
            <person name="Magalhaes I.L.F."/>
            <person name="Oliveira U."/>
            <person name="Santos F.R."/>
            <person name="Vidigal T.H.D.A."/>
            <person name="Brescovit A.D."/>
            <person name="Santos A.J."/>
        </authorList>
    </citation>
    <scope>NUCLEOTIDE SEQUENCE</scope>
    <source>
        <tissue evidence="5">Shoot tissue taken approximately 20 cm above the soil surface</tissue>
    </source>
</reference>
<comment type="similarity">
    <text evidence="2">Belongs to the Tdpoz family.</text>
</comment>
<evidence type="ECO:0000313" key="5">
    <source>
        <dbReference type="EMBL" id="JAE12438.1"/>
    </source>
</evidence>
<dbReference type="CDD" id="cd18280">
    <property type="entry name" value="BTB_POZ_BPM_plant"/>
    <property type="match status" value="1"/>
</dbReference>
<dbReference type="EMBL" id="GBRH01185458">
    <property type="protein sequence ID" value="JAE12438.1"/>
    <property type="molecule type" value="Transcribed_RNA"/>
</dbReference>
<organism evidence="5">
    <name type="scientific">Arundo donax</name>
    <name type="common">Giant reed</name>
    <name type="synonym">Donax arundinaceus</name>
    <dbReference type="NCBI Taxonomy" id="35708"/>
    <lineage>
        <taxon>Eukaryota</taxon>
        <taxon>Viridiplantae</taxon>
        <taxon>Streptophyta</taxon>
        <taxon>Embryophyta</taxon>
        <taxon>Tracheophyta</taxon>
        <taxon>Spermatophyta</taxon>
        <taxon>Magnoliopsida</taxon>
        <taxon>Liliopsida</taxon>
        <taxon>Poales</taxon>
        <taxon>Poaceae</taxon>
        <taxon>PACMAD clade</taxon>
        <taxon>Arundinoideae</taxon>
        <taxon>Arundineae</taxon>
        <taxon>Arundo</taxon>
    </lineage>
</organism>
<dbReference type="PANTHER" id="PTHR26379">
    <property type="entry name" value="BTB/POZ AND MATH DOMAIN-CONTAINING PROTEIN 1"/>
    <property type="match status" value="1"/>
</dbReference>
<name>A0A0A9FVT4_ARUDO</name>
<dbReference type="Pfam" id="PF24570">
    <property type="entry name" value="BACK_BPM_SPOP"/>
    <property type="match status" value="1"/>
</dbReference>
<dbReference type="Gene3D" id="1.25.40.420">
    <property type="match status" value="1"/>
</dbReference>
<dbReference type="InterPro" id="IPR002083">
    <property type="entry name" value="MATH/TRAF_dom"/>
</dbReference>
<dbReference type="PROSITE" id="PS50144">
    <property type="entry name" value="MATH"/>
    <property type="match status" value="1"/>
</dbReference>
<evidence type="ECO:0000259" key="3">
    <source>
        <dbReference type="PROSITE" id="PS50097"/>
    </source>
</evidence>
<feature type="domain" description="BTB" evidence="3">
    <location>
        <begin position="183"/>
        <end position="250"/>
    </location>
</feature>
<protein>
    <recommendedName>
        <fullName evidence="6">BTB domain-containing protein</fullName>
    </recommendedName>
</protein>
<dbReference type="SUPFAM" id="SSF49599">
    <property type="entry name" value="TRAF domain-like"/>
    <property type="match status" value="1"/>
</dbReference>
<dbReference type="Gene3D" id="2.60.210.10">
    <property type="entry name" value="Apoptosis, Tumor Necrosis Factor Receptor Associated Protein 2, Chain A"/>
    <property type="match status" value="1"/>
</dbReference>
<dbReference type="CDD" id="cd00121">
    <property type="entry name" value="MATH"/>
    <property type="match status" value="1"/>
</dbReference>
<accession>A0A0A9FVT4</accession>
<proteinExistence type="inferred from homology"/>
<reference evidence="5" key="2">
    <citation type="journal article" date="2015" name="Data Brief">
        <title>Shoot transcriptome of the giant reed, Arundo donax.</title>
        <authorList>
            <person name="Barrero R.A."/>
            <person name="Guerrero F.D."/>
            <person name="Moolhuijzen P."/>
            <person name="Goolsby J.A."/>
            <person name="Tidwell J."/>
            <person name="Bellgard S.E."/>
            <person name="Bellgard M.I."/>
        </authorList>
    </citation>
    <scope>NUCLEOTIDE SEQUENCE</scope>
    <source>
        <tissue evidence="5">Shoot tissue taken approximately 20 cm above the soil surface</tissue>
    </source>
</reference>
<dbReference type="PANTHER" id="PTHR26379:SF438">
    <property type="entry name" value="OS08G0128700 PROTEIN"/>
    <property type="match status" value="1"/>
</dbReference>
<dbReference type="InterPro" id="IPR056423">
    <property type="entry name" value="BACK_BPM_SPOP"/>
</dbReference>
<evidence type="ECO:0008006" key="6">
    <source>
        <dbReference type="Google" id="ProtNLM"/>
    </source>
</evidence>
<evidence type="ECO:0000256" key="2">
    <source>
        <dbReference type="ARBA" id="ARBA00010846"/>
    </source>
</evidence>
<dbReference type="Pfam" id="PF22486">
    <property type="entry name" value="MATH_2"/>
    <property type="match status" value="1"/>
</dbReference>
<feature type="domain" description="MATH" evidence="4">
    <location>
        <begin position="16"/>
        <end position="145"/>
    </location>
</feature>
<dbReference type="Pfam" id="PF00651">
    <property type="entry name" value="BTB"/>
    <property type="match status" value="1"/>
</dbReference>
<dbReference type="InterPro" id="IPR008974">
    <property type="entry name" value="TRAF-like"/>
</dbReference>
<dbReference type="PROSITE" id="PS50097">
    <property type="entry name" value="BTB"/>
    <property type="match status" value="1"/>
</dbReference>